<feature type="domain" description="Polyketide synthase-like methyltransferase" evidence="4">
    <location>
        <begin position="59"/>
        <end position="273"/>
    </location>
</feature>
<dbReference type="EMBL" id="LN831790">
    <property type="protein sequence ID" value="CQR65606.1"/>
    <property type="molecule type" value="Genomic_DNA"/>
</dbReference>
<evidence type="ECO:0000259" key="4">
    <source>
        <dbReference type="SMART" id="SM00828"/>
    </source>
</evidence>
<dbReference type="KEGG" id="sle:sle_61510"/>
<dbReference type="GO" id="GO:0032259">
    <property type="term" value="P:methylation"/>
    <property type="evidence" value="ECO:0007669"/>
    <property type="project" value="UniProtKB-KW"/>
</dbReference>
<evidence type="ECO:0000313" key="6">
    <source>
        <dbReference type="Proteomes" id="UP000035016"/>
    </source>
</evidence>
<reference evidence="5 6" key="1">
    <citation type="submission" date="2015-02" db="EMBL/GenBank/DDBJ databases">
        <authorList>
            <person name="Gomez-Escribano P.J."/>
        </authorList>
    </citation>
    <scope>NUCLEOTIDE SEQUENCE [LARGE SCALE GENOMIC DNA]</scope>
    <source>
        <strain evidence="6">C34 (DSM 42122 / NRRL B-24963)</strain>
    </source>
</reference>
<evidence type="ECO:0000313" key="5">
    <source>
        <dbReference type="EMBL" id="CQR65606.1"/>
    </source>
</evidence>
<keyword evidence="1 5" id="KW-0489">Methyltransferase</keyword>
<accession>A0A0F7W8L9</accession>
<sequence length="277" mass="30481">MTHQDGNVTPIPDEVGLLYDAVVDSAAVTMGKNLHFGYWEPSDSELSFDEATDRLTDLLTERLRIGPGSRLLDIGCGVGTPGVRIARLSGAEVTGISVSEEQVKRANALARSQSSACRAEFHQANAMELPFPDASFDAAVALESMIHMPDRGQVLREIRRVLRPGGRIVLTDFHERTPLSPAHRAVVNQLLQDIMCTMVQVDDYLRLLRTAGFQFKEMVDISEETVRRTFMALAERAAHMPTEVLSKLGWKSNPADMIDISGFGYLLVVAERPMATG</sequence>
<evidence type="ECO:0000256" key="2">
    <source>
        <dbReference type="ARBA" id="ARBA00022679"/>
    </source>
</evidence>
<protein>
    <submittedName>
        <fullName evidence="5">Demethylmenaquinone methyltransferase</fullName>
    </submittedName>
</protein>
<proteinExistence type="predicted"/>
<dbReference type="PANTHER" id="PTHR44068">
    <property type="entry name" value="ZGC:194242"/>
    <property type="match status" value="1"/>
</dbReference>
<dbReference type="Proteomes" id="UP000035016">
    <property type="component" value="Chromosome Chromosome"/>
</dbReference>
<evidence type="ECO:0000256" key="3">
    <source>
        <dbReference type="ARBA" id="ARBA00022691"/>
    </source>
</evidence>
<dbReference type="RefSeq" id="WP_029386413.1">
    <property type="nucleotide sequence ID" value="NZ_AZSD01000411.1"/>
</dbReference>
<dbReference type="Gene3D" id="3.40.50.150">
    <property type="entry name" value="Vaccinia Virus protein VP39"/>
    <property type="match status" value="1"/>
</dbReference>
<name>A0A0F7W8L9_STRLW</name>
<keyword evidence="2 5" id="KW-0808">Transferase</keyword>
<dbReference type="InterPro" id="IPR050447">
    <property type="entry name" value="Erg6_SMT_methyltransf"/>
</dbReference>
<dbReference type="AlphaFoldDB" id="A0A0F7W8L9"/>
<dbReference type="SUPFAM" id="SSF53335">
    <property type="entry name" value="S-adenosyl-L-methionine-dependent methyltransferases"/>
    <property type="match status" value="1"/>
</dbReference>
<organism evidence="5 6">
    <name type="scientific">Streptomyces leeuwenhoekii</name>
    <dbReference type="NCBI Taxonomy" id="1437453"/>
    <lineage>
        <taxon>Bacteria</taxon>
        <taxon>Bacillati</taxon>
        <taxon>Actinomycetota</taxon>
        <taxon>Actinomycetes</taxon>
        <taxon>Kitasatosporales</taxon>
        <taxon>Streptomycetaceae</taxon>
        <taxon>Streptomyces</taxon>
    </lineage>
</organism>
<dbReference type="GO" id="GO:0008757">
    <property type="term" value="F:S-adenosylmethionine-dependent methyltransferase activity"/>
    <property type="evidence" value="ECO:0007669"/>
    <property type="project" value="InterPro"/>
</dbReference>
<dbReference type="CDD" id="cd02440">
    <property type="entry name" value="AdoMet_MTases"/>
    <property type="match status" value="1"/>
</dbReference>
<evidence type="ECO:0000256" key="1">
    <source>
        <dbReference type="ARBA" id="ARBA00022603"/>
    </source>
</evidence>
<dbReference type="InterPro" id="IPR013216">
    <property type="entry name" value="Methyltransf_11"/>
</dbReference>
<dbReference type="SMART" id="SM00828">
    <property type="entry name" value="PKS_MT"/>
    <property type="match status" value="1"/>
</dbReference>
<gene>
    <name evidence="5" type="primary">sle_61510</name>
</gene>
<dbReference type="InterPro" id="IPR029063">
    <property type="entry name" value="SAM-dependent_MTases_sf"/>
</dbReference>
<dbReference type="InterPro" id="IPR020803">
    <property type="entry name" value="MeTfrase_dom"/>
</dbReference>
<dbReference type="Pfam" id="PF08241">
    <property type="entry name" value="Methyltransf_11"/>
    <property type="match status" value="1"/>
</dbReference>
<keyword evidence="3" id="KW-0949">S-adenosyl-L-methionine</keyword>
<dbReference type="PANTHER" id="PTHR44068:SF11">
    <property type="entry name" value="GERANYL DIPHOSPHATE 2-C-METHYLTRANSFERASE"/>
    <property type="match status" value="1"/>
</dbReference>